<dbReference type="Proteomes" id="UP000547058">
    <property type="component" value="Unassembled WGS sequence"/>
</dbReference>
<name>A0A7W3FR54_9GAMM</name>
<accession>A0A7W3FR54</accession>
<dbReference type="InterPro" id="IPR043504">
    <property type="entry name" value="Peptidase_S1_PA_chymotrypsin"/>
</dbReference>
<evidence type="ECO:0000313" key="2">
    <source>
        <dbReference type="EMBL" id="MBA8683836.1"/>
    </source>
</evidence>
<dbReference type="AlphaFoldDB" id="A0A7W3FR54"/>
<protein>
    <recommendedName>
        <fullName evidence="4">Peptidase S1 domain-containing protein</fullName>
    </recommendedName>
</protein>
<evidence type="ECO:0000313" key="3">
    <source>
        <dbReference type="Proteomes" id="UP000547058"/>
    </source>
</evidence>
<keyword evidence="1" id="KW-0732">Signal</keyword>
<sequence length="322" mass="33972">MHTQRKNVIALSLIAALPCSILAMAGTPIERVYTESPQTVLAYWTDEKLRAVRDKGDAPIKPPGTDPFNSDGDAWEGTGPFPAGVGRLLFVAPNGKDSSCTATAIDSPAGNVLVTAFHCLEGPDEGHISGWSSKLLFLPGFHDGATPLGRYPIHRMVASDDVLDIWRDTAFLQAHPGADGRSVAEAAGEQAIRFDIPESASPRINFGYPASSNGYGIIPPPGPREFGNREYSGQRLAYCATQRTALSQCEGVGNGPPVGWGFHCVQGPGSSGGPSLIDFNFDTGKGVIVGVHSNGVIMDGRAAACAAHLEEHAAKAYQYVTE</sequence>
<keyword evidence="3" id="KW-1185">Reference proteome</keyword>
<organism evidence="2 3">
    <name type="scientific">Stenotrophomonas tumulicola</name>
    <dbReference type="NCBI Taxonomy" id="1685415"/>
    <lineage>
        <taxon>Bacteria</taxon>
        <taxon>Pseudomonadati</taxon>
        <taxon>Pseudomonadota</taxon>
        <taxon>Gammaproteobacteria</taxon>
        <taxon>Lysobacterales</taxon>
        <taxon>Lysobacteraceae</taxon>
        <taxon>Stenotrophomonas</taxon>
    </lineage>
</organism>
<dbReference type="Gene3D" id="2.40.10.10">
    <property type="entry name" value="Trypsin-like serine proteases"/>
    <property type="match status" value="2"/>
</dbReference>
<dbReference type="EMBL" id="JACGXS010000018">
    <property type="protein sequence ID" value="MBA8683836.1"/>
    <property type="molecule type" value="Genomic_DNA"/>
</dbReference>
<proteinExistence type="predicted"/>
<comment type="caution">
    <text evidence="2">The sequence shown here is derived from an EMBL/GenBank/DDBJ whole genome shotgun (WGS) entry which is preliminary data.</text>
</comment>
<dbReference type="InterPro" id="IPR009003">
    <property type="entry name" value="Peptidase_S1_PA"/>
</dbReference>
<feature type="signal peptide" evidence="1">
    <location>
        <begin position="1"/>
        <end position="25"/>
    </location>
</feature>
<dbReference type="RefSeq" id="WP_182342347.1">
    <property type="nucleotide sequence ID" value="NZ_JACGXS010000018.1"/>
</dbReference>
<dbReference type="SUPFAM" id="SSF50494">
    <property type="entry name" value="Trypsin-like serine proteases"/>
    <property type="match status" value="1"/>
</dbReference>
<evidence type="ECO:0008006" key="4">
    <source>
        <dbReference type="Google" id="ProtNLM"/>
    </source>
</evidence>
<reference evidence="2 3" key="1">
    <citation type="submission" date="2020-08" db="EMBL/GenBank/DDBJ databases">
        <title>Stenotrophomonas tumulicola JCM 30961.</title>
        <authorList>
            <person name="Deng Y."/>
        </authorList>
    </citation>
    <scope>NUCLEOTIDE SEQUENCE [LARGE SCALE GENOMIC DNA]</scope>
    <source>
        <strain evidence="2 3">JCM 30961</strain>
    </source>
</reference>
<gene>
    <name evidence="2" type="ORF">H4O11_18705</name>
</gene>
<evidence type="ECO:0000256" key="1">
    <source>
        <dbReference type="SAM" id="SignalP"/>
    </source>
</evidence>
<feature type="chain" id="PRO_5030617001" description="Peptidase S1 domain-containing protein" evidence="1">
    <location>
        <begin position="26"/>
        <end position="322"/>
    </location>
</feature>